<dbReference type="OrthoDB" id="3291564at2759"/>
<protein>
    <submittedName>
        <fullName evidence="1">Uncharacterized protein</fullName>
    </submittedName>
</protein>
<dbReference type="EMBL" id="KN823089">
    <property type="protein sequence ID" value="KIO23240.1"/>
    <property type="molecule type" value="Genomic_DNA"/>
</dbReference>
<dbReference type="HOGENOM" id="CLU_1409755_0_0_1"/>
<evidence type="ECO:0000313" key="1">
    <source>
        <dbReference type="EMBL" id="KIO23240.1"/>
    </source>
</evidence>
<reference evidence="2" key="2">
    <citation type="submission" date="2015-01" db="EMBL/GenBank/DDBJ databases">
        <title>Evolutionary Origins and Diversification of the Mycorrhizal Mutualists.</title>
        <authorList>
            <consortium name="DOE Joint Genome Institute"/>
            <consortium name="Mycorrhizal Genomics Consortium"/>
            <person name="Kohler A."/>
            <person name="Kuo A."/>
            <person name="Nagy L.G."/>
            <person name="Floudas D."/>
            <person name="Copeland A."/>
            <person name="Barry K.W."/>
            <person name="Cichocki N."/>
            <person name="Veneault-Fourrey C."/>
            <person name="LaButti K."/>
            <person name="Lindquist E.A."/>
            <person name="Lipzen A."/>
            <person name="Lundell T."/>
            <person name="Morin E."/>
            <person name="Murat C."/>
            <person name="Riley R."/>
            <person name="Ohm R."/>
            <person name="Sun H."/>
            <person name="Tunlid A."/>
            <person name="Henrissat B."/>
            <person name="Grigoriev I.V."/>
            <person name="Hibbett D.S."/>
            <person name="Martin F."/>
        </authorList>
    </citation>
    <scope>NUCLEOTIDE SEQUENCE [LARGE SCALE GENOMIC DNA]</scope>
    <source>
        <strain evidence="2">MUT 4182</strain>
    </source>
</reference>
<accession>A0A0C3Q3G3</accession>
<evidence type="ECO:0000313" key="2">
    <source>
        <dbReference type="Proteomes" id="UP000054248"/>
    </source>
</evidence>
<reference evidence="1 2" key="1">
    <citation type="submission" date="2014-04" db="EMBL/GenBank/DDBJ databases">
        <authorList>
            <consortium name="DOE Joint Genome Institute"/>
            <person name="Kuo A."/>
            <person name="Girlanda M."/>
            <person name="Perotto S."/>
            <person name="Kohler A."/>
            <person name="Nagy L.G."/>
            <person name="Floudas D."/>
            <person name="Copeland A."/>
            <person name="Barry K.W."/>
            <person name="Cichocki N."/>
            <person name="Veneault-Fourrey C."/>
            <person name="LaButti K."/>
            <person name="Lindquist E.A."/>
            <person name="Lipzen A."/>
            <person name="Lundell T."/>
            <person name="Morin E."/>
            <person name="Murat C."/>
            <person name="Sun H."/>
            <person name="Tunlid A."/>
            <person name="Henrissat B."/>
            <person name="Grigoriev I.V."/>
            <person name="Hibbett D.S."/>
            <person name="Martin F."/>
            <person name="Nordberg H.P."/>
            <person name="Cantor M.N."/>
            <person name="Hua S.X."/>
        </authorList>
    </citation>
    <scope>NUCLEOTIDE SEQUENCE [LARGE SCALE GENOMIC DNA]</scope>
    <source>
        <strain evidence="1 2">MUT 4182</strain>
    </source>
</reference>
<organism evidence="1 2">
    <name type="scientific">Tulasnella calospora MUT 4182</name>
    <dbReference type="NCBI Taxonomy" id="1051891"/>
    <lineage>
        <taxon>Eukaryota</taxon>
        <taxon>Fungi</taxon>
        <taxon>Dikarya</taxon>
        <taxon>Basidiomycota</taxon>
        <taxon>Agaricomycotina</taxon>
        <taxon>Agaricomycetes</taxon>
        <taxon>Cantharellales</taxon>
        <taxon>Tulasnellaceae</taxon>
        <taxon>Tulasnella</taxon>
    </lineage>
</organism>
<proteinExistence type="predicted"/>
<name>A0A0C3Q3G3_9AGAM</name>
<dbReference type="AlphaFoldDB" id="A0A0C3Q3G3"/>
<gene>
    <name evidence="1" type="ORF">M407DRAFT_214918</name>
</gene>
<sequence>MNPSSLSDRHGDQSTTWKLLLDFPCQFTDDENVTAFLPTISPTRDAILDSIRELSSAGGSGLIYYAGHCENRPDGISYLIPSDAQRLYGENPNLKYTFVLDVELGYTYDETGMQDRNSRTAPLRSEQAQLVVVSAAQRGETAGTITITGRESTPTSHGYLTYYLLRCLSKNARRRKAKDKGGSIFLLHQGDPM</sequence>
<keyword evidence="2" id="KW-1185">Reference proteome</keyword>
<dbReference type="Proteomes" id="UP000054248">
    <property type="component" value="Unassembled WGS sequence"/>
</dbReference>